<sequence>MKKIQLNSSKLQINKKRIASLNNQEINLVKGGVIGTTAGGGGGTVVIENPGFLSMITCKAENGSHCQRCDSCCVDTMCSR</sequence>
<protein>
    <submittedName>
        <fullName evidence="1">Uncharacterized protein</fullName>
    </submittedName>
</protein>
<proteinExistence type="predicted"/>
<dbReference type="InterPro" id="IPR058238">
    <property type="entry name" value="Lant_leader_dom"/>
</dbReference>
<dbReference type="NCBIfam" id="NF038153">
    <property type="entry name" value="lant_leader_L1a"/>
    <property type="match status" value="1"/>
</dbReference>
<dbReference type="RefSeq" id="WP_106521399.1">
    <property type="nucleotide sequence ID" value="NZ_PYGD01000001.1"/>
</dbReference>
<accession>A0A2P8DBV5</accession>
<evidence type="ECO:0000313" key="2">
    <source>
        <dbReference type="Proteomes" id="UP000240572"/>
    </source>
</evidence>
<evidence type="ECO:0000313" key="1">
    <source>
        <dbReference type="EMBL" id="PSK94711.1"/>
    </source>
</evidence>
<comment type="caution">
    <text evidence="1">The sequence shown here is derived from an EMBL/GenBank/DDBJ whole genome shotgun (WGS) entry which is preliminary data.</text>
</comment>
<dbReference type="EMBL" id="PYGD01000001">
    <property type="protein sequence ID" value="PSK94711.1"/>
    <property type="molecule type" value="Genomic_DNA"/>
</dbReference>
<dbReference type="AlphaFoldDB" id="A0A2P8DBV5"/>
<dbReference type="Proteomes" id="UP000240572">
    <property type="component" value="Unassembled WGS sequence"/>
</dbReference>
<organism evidence="1 2">
    <name type="scientific">Taibaiella chishuiensis</name>
    <dbReference type="NCBI Taxonomy" id="1434707"/>
    <lineage>
        <taxon>Bacteria</taxon>
        <taxon>Pseudomonadati</taxon>
        <taxon>Bacteroidota</taxon>
        <taxon>Chitinophagia</taxon>
        <taxon>Chitinophagales</taxon>
        <taxon>Chitinophagaceae</taxon>
        <taxon>Taibaiella</taxon>
    </lineage>
</organism>
<reference evidence="1 2" key="1">
    <citation type="submission" date="2018-03" db="EMBL/GenBank/DDBJ databases">
        <title>Genomic Encyclopedia of Type Strains, Phase III (KMG-III): the genomes of soil and plant-associated and newly described type strains.</title>
        <authorList>
            <person name="Whitman W."/>
        </authorList>
    </citation>
    <scope>NUCLEOTIDE SEQUENCE [LARGE SCALE GENOMIC DNA]</scope>
    <source>
        <strain evidence="1 2">CGMCC 1.12700</strain>
    </source>
</reference>
<keyword evidence="2" id="KW-1185">Reference proteome</keyword>
<name>A0A2P8DBV5_9BACT</name>
<gene>
    <name evidence="1" type="ORF">B0I18_101871</name>
</gene>